<name>A0A1M7MIL2_RUMFL</name>
<evidence type="ECO:0000313" key="3">
    <source>
        <dbReference type="Proteomes" id="UP000184394"/>
    </source>
</evidence>
<gene>
    <name evidence="2" type="ORF">SAMN04487860_12312</name>
</gene>
<feature type="transmembrane region" description="Helical" evidence="1">
    <location>
        <begin position="32"/>
        <end position="50"/>
    </location>
</feature>
<dbReference type="RefSeq" id="WP_072952453.1">
    <property type="nucleotide sequence ID" value="NZ_FRCT01000023.1"/>
</dbReference>
<feature type="transmembrane region" description="Helical" evidence="1">
    <location>
        <begin position="174"/>
        <end position="196"/>
    </location>
</feature>
<reference evidence="2 3" key="1">
    <citation type="submission" date="2016-11" db="EMBL/GenBank/DDBJ databases">
        <authorList>
            <person name="Jaros S."/>
            <person name="Januszkiewicz K."/>
            <person name="Wedrychowicz H."/>
        </authorList>
    </citation>
    <scope>NUCLEOTIDE SEQUENCE [LARGE SCALE GENOMIC DNA]</scope>
    <source>
        <strain evidence="2 3">Y1</strain>
    </source>
</reference>
<dbReference type="InterPro" id="IPR025291">
    <property type="entry name" value="DUF4153"/>
</dbReference>
<keyword evidence="1" id="KW-1133">Transmembrane helix</keyword>
<accession>A0A1M7MIL2</accession>
<feature type="transmembrane region" description="Helical" evidence="1">
    <location>
        <begin position="312"/>
        <end position="333"/>
    </location>
</feature>
<feature type="transmembrane region" description="Helical" evidence="1">
    <location>
        <begin position="345"/>
        <end position="364"/>
    </location>
</feature>
<feature type="transmembrane region" description="Helical" evidence="1">
    <location>
        <begin position="384"/>
        <end position="402"/>
    </location>
</feature>
<keyword evidence="1" id="KW-0472">Membrane</keyword>
<dbReference type="Proteomes" id="UP000184394">
    <property type="component" value="Unassembled WGS sequence"/>
</dbReference>
<dbReference type="Pfam" id="PF13687">
    <property type="entry name" value="DUF4153"/>
    <property type="match status" value="1"/>
</dbReference>
<feature type="transmembrane region" description="Helical" evidence="1">
    <location>
        <begin position="414"/>
        <end position="433"/>
    </location>
</feature>
<protein>
    <submittedName>
        <fullName evidence="2">Uncharacterized protein</fullName>
    </submittedName>
</protein>
<dbReference type="AlphaFoldDB" id="A0A1M7MIL2"/>
<feature type="transmembrane region" description="Helical" evidence="1">
    <location>
        <begin position="86"/>
        <end position="106"/>
    </location>
</feature>
<keyword evidence="1" id="KW-0812">Transmembrane</keyword>
<feature type="transmembrane region" description="Helical" evidence="1">
    <location>
        <begin position="56"/>
        <end position="74"/>
    </location>
</feature>
<feature type="transmembrane region" description="Helical" evidence="1">
    <location>
        <begin position="216"/>
        <end position="239"/>
    </location>
</feature>
<sequence length="507" mass="57167">MENNMLSGFNESNAFAAQHDEGEKPEYTRSEVILSVFVMIASFCFIRYVLFHLMGFITTGLFIAIISAAIIYMKKKKYEFSGFNKLLAAVLYIFSMVFSITANNLVKNLDAVFLIGVGAYFVYSVGASNNKIDRFLPYAMFKALLEYPFSHFGTQGKITSDAISSSKKGSEARYILLGLIITVPLTAIVAALLMAADDGLERMLSGIADHIFGNGFWDIVLQLILAIPCSMYLFGLLYANAHRNELNKLNEQACTQKIYNMRFLSNLVVYTAVTPICILYVLFFISQASYFLSAFTNSLPEGFTYADYARRGFFELCAVAVINLIVTCFVSLFSKKAGKEKPLALKVYSVMISVFTLILIATAMSKMVMYISRYGLTALRLYTSWFMVLLAIVFVLIIVKQFRFDMKLSRDISVVFLFMFGLLCFCRPEAVIAKYNIEMYKSGSLEELDTDTLLRMSDDAVLTAYDEGVLTAEEIKEYKLDRIYLVGYGDTLKKYNLSSVILEMKMN</sequence>
<dbReference type="EMBL" id="FRCT01000023">
    <property type="protein sequence ID" value="SHM90835.1"/>
    <property type="molecule type" value="Genomic_DNA"/>
</dbReference>
<proteinExistence type="predicted"/>
<evidence type="ECO:0000256" key="1">
    <source>
        <dbReference type="SAM" id="Phobius"/>
    </source>
</evidence>
<feature type="transmembrane region" description="Helical" evidence="1">
    <location>
        <begin position="112"/>
        <end position="132"/>
    </location>
</feature>
<evidence type="ECO:0000313" key="2">
    <source>
        <dbReference type="EMBL" id="SHM90835.1"/>
    </source>
</evidence>
<organism evidence="2 3">
    <name type="scientific">Ruminococcus flavefaciens</name>
    <dbReference type="NCBI Taxonomy" id="1265"/>
    <lineage>
        <taxon>Bacteria</taxon>
        <taxon>Bacillati</taxon>
        <taxon>Bacillota</taxon>
        <taxon>Clostridia</taxon>
        <taxon>Eubacteriales</taxon>
        <taxon>Oscillospiraceae</taxon>
        <taxon>Ruminococcus</taxon>
    </lineage>
</organism>
<feature type="transmembrane region" description="Helical" evidence="1">
    <location>
        <begin position="267"/>
        <end position="292"/>
    </location>
</feature>